<dbReference type="RefSeq" id="WP_051624646.1">
    <property type="nucleotide sequence ID" value="NZ_ARYL01000010.1"/>
</dbReference>
<gene>
    <name evidence="2" type="ORF">HOC_08017</name>
</gene>
<feature type="transmembrane region" description="Helical" evidence="1">
    <location>
        <begin position="94"/>
        <end position="114"/>
    </location>
</feature>
<dbReference type="PATRIC" id="fig|1280953.3.peg.1618"/>
<dbReference type="Proteomes" id="UP000024942">
    <property type="component" value="Unassembled WGS sequence"/>
</dbReference>
<keyword evidence="1" id="KW-1133">Transmembrane helix</keyword>
<dbReference type="STRING" id="1280953.HOC_08017"/>
<accession>A0A059G8K9</accession>
<keyword evidence="1" id="KW-0812">Transmembrane</keyword>
<evidence type="ECO:0008006" key="4">
    <source>
        <dbReference type="Google" id="ProtNLM"/>
    </source>
</evidence>
<sequence>MTQTMTDARLIELIEAWGADANAYPESERDAAKALLAEAPERFAAELKAARDMDVLLGGMPEVMPSAALTAALIDSAPRARAERRSWFAAMPRWPAIGALASLAIGLAIGLGTAQTAPTGTTEDPVDTLVYAALGFDTTYTQEAAQ</sequence>
<comment type="caution">
    <text evidence="2">The sequence shown here is derived from an EMBL/GenBank/DDBJ whole genome shotgun (WGS) entry which is preliminary data.</text>
</comment>
<dbReference type="AlphaFoldDB" id="A0A059G8K9"/>
<dbReference type="EMBL" id="ARYL01000010">
    <property type="protein sequence ID" value="KDA02875.1"/>
    <property type="molecule type" value="Genomic_DNA"/>
</dbReference>
<evidence type="ECO:0000313" key="2">
    <source>
        <dbReference type="EMBL" id="KDA02875.1"/>
    </source>
</evidence>
<protein>
    <recommendedName>
        <fullName evidence="4">Anti-sigma factor</fullName>
    </recommendedName>
</protein>
<reference evidence="2 3" key="1">
    <citation type="journal article" date="2014" name="Antonie Van Leeuwenhoek">
        <title>Hyphomonas beringensis sp. nov. and Hyphomonas chukchiensis sp. nov., isolated from surface seawater of the Bering Sea and Chukchi Sea.</title>
        <authorList>
            <person name="Li C."/>
            <person name="Lai Q."/>
            <person name="Li G."/>
            <person name="Dong C."/>
            <person name="Wang J."/>
            <person name="Liao Y."/>
            <person name="Shao Z."/>
        </authorList>
    </citation>
    <scope>NUCLEOTIDE SEQUENCE [LARGE SCALE GENOMIC DNA]</scope>
    <source>
        <strain evidence="2 3">SCH89</strain>
    </source>
</reference>
<keyword evidence="3" id="KW-1185">Reference proteome</keyword>
<evidence type="ECO:0000256" key="1">
    <source>
        <dbReference type="SAM" id="Phobius"/>
    </source>
</evidence>
<keyword evidence="1" id="KW-0472">Membrane</keyword>
<evidence type="ECO:0000313" key="3">
    <source>
        <dbReference type="Proteomes" id="UP000024942"/>
    </source>
</evidence>
<proteinExistence type="predicted"/>
<dbReference type="OrthoDB" id="7619622at2"/>
<dbReference type="eggNOG" id="ENOG50339UJ">
    <property type="taxonomic scope" value="Bacteria"/>
</dbReference>
<organism evidence="2 3">
    <name type="scientific">Hyphomonas oceanitis SCH89</name>
    <dbReference type="NCBI Taxonomy" id="1280953"/>
    <lineage>
        <taxon>Bacteria</taxon>
        <taxon>Pseudomonadati</taxon>
        <taxon>Pseudomonadota</taxon>
        <taxon>Alphaproteobacteria</taxon>
        <taxon>Hyphomonadales</taxon>
        <taxon>Hyphomonadaceae</taxon>
        <taxon>Hyphomonas</taxon>
    </lineage>
</organism>
<name>A0A059G8K9_9PROT</name>